<comment type="caution">
    <text evidence="1">The sequence shown here is derived from an EMBL/GenBank/DDBJ whole genome shotgun (WGS) entry which is preliminary data.</text>
</comment>
<evidence type="ECO:0000313" key="2">
    <source>
        <dbReference type="Proteomes" id="UP000326396"/>
    </source>
</evidence>
<name>A0A5N6LQM6_9ASTR</name>
<sequence>MSAVCGPHLQTSFAEEVDQTPARRAFGGVCGGRGCRVRPIEAGTKATVVIAVVAVVSDLGLRPIEAGTKATVVIVVVADLGFRPIEAGTKATVVVAVVDEGDGGRGGGRRRRRSRWWTKTALVGDGEKEKWGLRRGKKTWEELGPCLRQEEVRKTFFNEMSSEKQTICRGQSSSRVCAAQT</sequence>
<gene>
    <name evidence="1" type="ORF">E3N88_41158</name>
</gene>
<organism evidence="1 2">
    <name type="scientific">Mikania micrantha</name>
    <name type="common">bitter vine</name>
    <dbReference type="NCBI Taxonomy" id="192012"/>
    <lineage>
        <taxon>Eukaryota</taxon>
        <taxon>Viridiplantae</taxon>
        <taxon>Streptophyta</taxon>
        <taxon>Embryophyta</taxon>
        <taxon>Tracheophyta</taxon>
        <taxon>Spermatophyta</taxon>
        <taxon>Magnoliopsida</taxon>
        <taxon>eudicotyledons</taxon>
        <taxon>Gunneridae</taxon>
        <taxon>Pentapetalae</taxon>
        <taxon>asterids</taxon>
        <taxon>campanulids</taxon>
        <taxon>Asterales</taxon>
        <taxon>Asteraceae</taxon>
        <taxon>Asteroideae</taxon>
        <taxon>Heliantheae alliance</taxon>
        <taxon>Eupatorieae</taxon>
        <taxon>Mikania</taxon>
    </lineage>
</organism>
<dbReference type="EMBL" id="SZYD01000019">
    <property type="protein sequence ID" value="KAD2394181.1"/>
    <property type="molecule type" value="Genomic_DNA"/>
</dbReference>
<evidence type="ECO:0000313" key="1">
    <source>
        <dbReference type="EMBL" id="KAD2394181.1"/>
    </source>
</evidence>
<reference evidence="1 2" key="1">
    <citation type="submission" date="2019-05" db="EMBL/GenBank/DDBJ databases">
        <title>Mikania micrantha, genome provides insights into the molecular mechanism of rapid growth.</title>
        <authorList>
            <person name="Liu B."/>
        </authorList>
    </citation>
    <scope>NUCLEOTIDE SEQUENCE [LARGE SCALE GENOMIC DNA]</scope>
    <source>
        <strain evidence="1">NLD-2019</strain>
        <tissue evidence="1">Leaf</tissue>
    </source>
</reference>
<proteinExistence type="predicted"/>
<dbReference type="Proteomes" id="UP000326396">
    <property type="component" value="Linkage Group LG9"/>
</dbReference>
<dbReference type="AlphaFoldDB" id="A0A5N6LQM6"/>
<accession>A0A5N6LQM6</accession>
<protein>
    <submittedName>
        <fullName evidence="1">Uncharacterized protein</fullName>
    </submittedName>
</protein>
<keyword evidence="2" id="KW-1185">Reference proteome</keyword>